<dbReference type="EMBL" id="KI669498">
    <property type="protein sequence ID" value="OCF35658.1"/>
    <property type="molecule type" value="Genomic_DNA"/>
</dbReference>
<dbReference type="OrthoDB" id="1026733at2759"/>
<evidence type="ECO:0000259" key="3">
    <source>
        <dbReference type="SMART" id="SM00594"/>
    </source>
</evidence>
<evidence type="ECO:0000313" key="4">
    <source>
        <dbReference type="EMBL" id="OCF35658.1"/>
    </source>
</evidence>
<name>A0A1B9GX96_9TREE</name>
<dbReference type="InterPro" id="IPR050730">
    <property type="entry name" value="UBX_domain-protein"/>
</dbReference>
<evidence type="ECO:0000256" key="2">
    <source>
        <dbReference type="SAM" id="Phobius"/>
    </source>
</evidence>
<keyword evidence="2" id="KW-0472">Membrane</keyword>
<reference evidence="5" key="2">
    <citation type="submission" date="2013-12" db="EMBL/GenBank/DDBJ databases">
        <title>Evolution of pathogenesis and genome organization in the Tremellales.</title>
        <authorList>
            <person name="Cuomo C."/>
            <person name="Litvintseva A."/>
            <person name="Heitman J."/>
            <person name="Chen Y."/>
            <person name="Sun S."/>
            <person name="Springer D."/>
            <person name="Dromer F."/>
            <person name="Young S."/>
            <person name="Zeng Q."/>
            <person name="Chapman S."/>
            <person name="Gujja S."/>
            <person name="Saif S."/>
            <person name="Birren B."/>
        </authorList>
    </citation>
    <scope>NUCLEOTIDE SEQUENCE [LARGE SCALE GENOMIC DNA]</scope>
    <source>
        <strain evidence="5">BCC8398</strain>
    </source>
</reference>
<keyword evidence="5" id="KW-1185">Reference proteome</keyword>
<reference evidence="4 5" key="1">
    <citation type="submission" date="2013-07" db="EMBL/GenBank/DDBJ databases">
        <title>The Genome Sequence of Cryptococcus heveanensis BCC8398.</title>
        <authorList>
            <consortium name="The Broad Institute Genome Sequencing Platform"/>
            <person name="Cuomo C."/>
            <person name="Litvintseva A."/>
            <person name="Chen Y."/>
            <person name="Heitman J."/>
            <person name="Sun S."/>
            <person name="Springer D."/>
            <person name="Dromer F."/>
            <person name="Young S.K."/>
            <person name="Zeng Q."/>
            <person name="Gargeya S."/>
            <person name="Fitzgerald M."/>
            <person name="Abouelleil A."/>
            <person name="Alvarado L."/>
            <person name="Berlin A.M."/>
            <person name="Chapman S.B."/>
            <person name="Dewar J."/>
            <person name="Goldberg J."/>
            <person name="Griggs A."/>
            <person name="Gujja S."/>
            <person name="Hansen M."/>
            <person name="Howarth C."/>
            <person name="Imamovic A."/>
            <person name="Larimer J."/>
            <person name="McCowan C."/>
            <person name="Murphy C."/>
            <person name="Pearson M."/>
            <person name="Priest M."/>
            <person name="Roberts A."/>
            <person name="Saif S."/>
            <person name="Shea T."/>
            <person name="Sykes S."/>
            <person name="Wortman J."/>
            <person name="Nusbaum C."/>
            <person name="Birren B."/>
        </authorList>
    </citation>
    <scope>NUCLEOTIDE SEQUENCE [LARGE SCALE GENOMIC DNA]</scope>
    <source>
        <strain evidence="4 5">BCC8398</strain>
    </source>
</reference>
<dbReference type="GO" id="GO:0043130">
    <property type="term" value="F:ubiquitin binding"/>
    <property type="evidence" value="ECO:0007669"/>
    <property type="project" value="TreeGrafter"/>
</dbReference>
<gene>
    <name evidence="4" type="ORF">I316_02713</name>
</gene>
<dbReference type="Proteomes" id="UP000092666">
    <property type="component" value="Unassembled WGS sequence"/>
</dbReference>
<dbReference type="InterPro" id="IPR006577">
    <property type="entry name" value="UAS"/>
</dbReference>
<evidence type="ECO:0000256" key="1">
    <source>
        <dbReference type="SAM" id="MobiDB-lite"/>
    </source>
</evidence>
<protein>
    <recommendedName>
        <fullName evidence="3">UAS domain-containing protein</fullName>
    </recommendedName>
</protein>
<evidence type="ECO:0000313" key="5">
    <source>
        <dbReference type="Proteomes" id="UP000092666"/>
    </source>
</evidence>
<dbReference type="AlphaFoldDB" id="A0A1B9GX96"/>
<sequence length="579" mass="63639">MPLTPTQREALEQLWAVTASETPAARERDERLLSENGWNVQATVEQIFSMGPGFHDDDNVPGSGSGADRTNTEQRSGPSRLQVDDDVVSPSSYSSLPGRRLSRTGSGSGSTSGSGAGRLPRSPGGTGSGSGAGTAGVGLGLGSGLWGIITWPVSLVMSIVGGVWYFLIRNFVPLSFLPRLPAFLLPPSTPSSSTNLRPRPGPAQDPTTSSLRFIRELELYTRCSTSAGTLPDFYIGPYREFVQSLRTEGKLGLIVLVSGEHEDDEEFKRDVLADPELVRTLKEKEVVVWAADISSREGYQVSQTLLTTTYPSLTFLSLLPVPNSSTPKLTILSTLSGPPSTSTSVTSIIQSLTTTILPRVTPFLNRLKRERLSLEEARHLRAEQDRAFREAERRDREKLEQQKKKEELERLQKARAERELKEKETYEQNRKIWRRYARKHLLPQTEGSSGSTNTGKSVKIAIRTPFSSERHIRSFNLTPPNNTSTIPLFVYVETLLIPASDSPSTDPDQPPEGFEPKWDFQLVTTYPKKVIEPTDIGGEAYWDVIKNSGGTLFAEKKVGSSWGAGDGGEDSDSDEEIVE</sequence>
<feature type="compositionally biased region" description="Gly residues" evidence="1">
    <location>
        <begin position="106"/>
        <end position="116"/>
    </location>
</feature>
<dbReference type="GO" id="GO:0005783">
    <property type="term" value="C:endoplasmic reticulum"/>
    <property type="evidence" value="ECO:0007669"/>
    <property type="project" value="TreeGrafter"/>
</dbReference>
<accession>A0A1B9GX96</accession>
<feature type="compositionally biased region" description="Low complexity" evidence="1">
    <location>
        <begin position="88"/>
        <end position="105"/>
    </location>
</feature>
<dbReference type="PANTHER" id="PTHR23322">
    <property type="entry name" value="FAS-ASSOCIATED PROTEIN"/>
    <property type="match status" value="1"/>
</dbReference>
<feature type="compositionally biased region" description="Acidic residues" evidence="1">
    <location>
        <begin position="567"/>
        <end position="579"/>
    </location>
</feature>
<organism evidence="4 5">
    <name type="scientific">Kwoniella heveanensis BCC8398</name>
    <dbReference type="NCBI Taxonomy" id="1296120"/>
    <lineage>
        <taxon>Eukaryota</taxon>
        <taxon>Fungi</taxon>
        <taxon>Dikarya</taxon>
        <taxon>Basidiomycota</taxon>
        <taxon>Agaricomycotina</taxon>
        <taxon>Tremellomycetes</taxon>
        <taxon>Tremellales</taxon>
        <taxon>Cryptococcaceae</taxon>
        <taxon>Kwoniella</taxon>
    </lineage>
</organism>
<feature type="transmembrane region" description="Helical" evidence="2">
    <location>
        <begin position="145"/>
        <end position="167"/>
    </location>
</feature>
<feature type="region of interest" description="Disordered" evidence="1">
    <location>
        <begin position="50"/>
        <end position="131"/>
    </location>
</feature>
<dbReference type="SMART" id="SM00594">
    <property type="entry name" value="UAS"/>
    <property type="match status" value="1"/>
</dbReference>
<dbReference type="PANTHER" id="PTHR23322:SF1">
    <property type="entry name" value="FAS-ASSOCIATED FACTOR 2"/>
    <property type="match status" value="1"/>
</dbReference>
<dbReference type="InterPro" id="IPR036249">
    <property type="entry name" value="Thioredoxin-like_sf"/>
</dbReference>
<dbReference type="SUPFAM" id="SSF52833">
    <property type="entry name" value="Thioredoxin-like"/>
    <property type="match status" value="1"/>
</dbReference>
<dbReference type="STRING" id="1296120.A0A1B9GX96"/>
<keyword evidence="2" id="KW-0812">Transmembrane</keyword>
<feature type="domain" description="UAS" evidence="3">
    <location>
        <begin position="212"/>
        <end position="349"/>
    </location>
</feature>
<feature type="region of interest" description="Disordered" evidence="1">
    <location>
        <begin position="384"/>
        <end position="407"/>
    </location>
</feature>
<keyword evidence="2" id="KW-1133">Transmembrane helix</keyword>
<proteinExistence type="predicted"/>
<dbReference type="Gene3D" id="3.40.30.10">
    <property type="entry name" value="Glutaredoxin"/>
    <property type="match status" value="1"/>
</dbReference>
<feature type="region of interest" description="Disordered" evidence="1">
    <location>
        <begin position="557"/>
        <end position="579"/>
    </location>
</feature>
<dbReference type="GO" id="GO:0036503">
    <property type="term" value="P:ERAD pathway"/>
    <property type="evidence" value="ECO:0007669"/>
    <property type="project" value="TreeGrafter"/>
</dbReference>